<proteinExistence type="predicted"/>
<reference evidence="1" key="1">
    <citation type="submission" date="2020-05" db="EMBL/GenBank/DDBJ databases">
        <title>WGS assembly of Panicum virgatum.</title>
        <authorList>
            <person name="Lovell J.T."/>
            <person name="Jenkins J."/>
            <person name="Shu S."/>
            <person name="Juenger T.E."/>
            <person name="Schmutz J."/>
        </authorList>
    </citation>
    <scope>NUCLEOTIDE SEQUENCE</scope>
    <source>
        <strain evidence="1">AP13</strain>
    </source>
</reference>
<sequence>MLRDCTLSNCYSHQFFEPRIEKESAQHLFFVFLVADRMWTDISSIIIGRKVGDGFESIGTCWLSQKRFTITNIICATALWRLWKLRNDIYFHNVYWKSMKRFVEDSGGRHRRYSDRR</sequence>
<keyword evidence="2" id="KW-1185">Reference proteome</keyword>
<dbReference type="EMBL" id="CM029047">
    <property type="protein sequence ID" value="KAG2585448.1"/>
    <property type="molecule type" value="Genomic_DNA"/>
</dbReference>
<gene>
    <name evidence="1" type="ORF">PVAP13_6KG390700</name>
</gene>
<dbReference type="AlphaFoldDB" id="A0A8T0RKK7"/>
<dbReference type="Proteomes" id="UP000823388">
    <property type="component" value="Chromosome 6K"/>
</dbReference>
<accession>A0A8T0RKK7</accession>
<name>A0A8T0RKK7_PANVG</name>
<evidence type="ECO:0000313" key="1">
    <source>
        <dbReference type="EMBL" id="KAG2585448.1"/>
    </source>
</evidence>
<protein>
    <submittedName>
        <fullName evidence="1">Uncharacterized protein</fullName>
    </submittedName>
</protein>
<evidence type="ECO:0000313" key="2">
    <source>
        <dbReference type="Proteomes" id="UP000823388"/>
    </source>
</evidence>
<comment type="caution">
    <text evidence="1">The sequence shown here is derived from an EMBL/GenBank/DDBJ whole genome shotgun (WGS) entry which is preliminary data.</text>
</comment>
<organism evidence="1 2">
    <name type="scientific">Panicum virgatum</name>
    <name type="common">Blackwell switchgrass</name>
    <dbReference type="NCBI Taxonomy" id="38727"/>
    <lineage>
        <taxon>Eukaryota</taxon>
        <taxon>Viridiplantae</taxon>
        <taxon>Streptophyta</taxon>
        <taxon>Embryophyta</taxon>
        <taxon>Tracheophyta</taxon>
        <taxon>Spermatophyta</taxon>
        <taxon>Magnoliopsida</taxon>
        <taxon>Liliopsida</taxon>
        <taxon>Poales</taxon>
        <taxon>Poaceae</taxon>
        <taxon>PACMAD clade</taxon>
        <taxon>Panicoideae</taxon>
        <taxon>Panicodae</taxon>
        <taxon>Paniceae</taxon>
        <taxon>Panicinae</taxon>
        <taxon>Panicum</taxon>
        <taxon>Panicum sect. Hiantes</taxon>
    </lineage>
</organism>